<dbReference type="GO" id="GO:0005694">
    <property type="term" value="C:chromosome"/>
    <property type="evidence" value="ECO:0007669"/>
    <property type="project" value="TreeGrafter"/>
</dbReference>
<dbReference type="PANTHER" id="PTHR33375:SF1">
    <property type="entry name" value="CHROMOSOME-PARTITIONING PROTEIN PARB-RELATED"/>
    <property type="match status" value="1"/>
</dbReference>
<evidence type="ECO:0000259" key="3">
    <source>
        <dbReference type="SMART" id="SM00470"/>
    </source>
</evidence>
<dbReference type="Proteomes" id="UP000567293">
    <property type="component" value="Unassembled WGS sequence"/>
</dbReference>
<dbReference type="GO" id="GO:0007059">
    <property type="term" value="P:chromosome segregation"/>
    <property type="evidence" value="ECO:0007669"/>
    <property type="project" value="UniProtKB-KW"/>
</dbReference>
<evidence type="ECO:0000313" key="5">
    <source>
        <dbReference type="Proteomes" id="UP000567293"/>
    </source>
</evidence>
<reference evidence="4" key="1">
    <citation type="submission" date="2020-06" db="EMBL/GenBank/DDBJ databases">
        <title>Legume-microbial interactions unlock mineral nutrients during tropical forest succession.</title>
        <authorList>
            <person name="Epihov D.Z."/>
        </authorList>
    </citation>
    <scope>NUCLEOTIDE SEQUENCE [LARGE SCALE GENOMIC DNA]</scope>
    <source>
        <strain evidence="4">Pan2503</strain>
    </source>
</reference>
<evidence type="ECO:0000256" key="2">
    <source>
        <dbReference type="SAM" id="MobiDB-lite"/>
    </source>
</evidence>
<dbReference type="InterPro" id="IPR036086">
    <property type="entry name" value="ParB/Sulfiredoxin_sf"/>
</dbReference>
<proteinExistence type="predicted"/>
<dbReference type="SMART" id="SM00470">
    <property type="entry name" value="ParB"/>
    <property type="match status" value="1"/>
</dbReference>
<evidence type="ECO:0000313" key="4">
    <source>
        <dbReference type="EMBL" id="MBA0087389.1"/>
    </source>
</evidence>
<keyword evidence="1" id="KW-0159">Chromosome partition</keyword>
<dbReference type="AlphaFoldDB" id="A0A7V8SYS4"/>
<dbReference type="InterPro" id="IPR003115">
    <property type="entry name" value="ParB_N"/>
</dbReference>
<name>A0A7V8SYS4_9BACT</name>
<dbReference type="InterPro" id="IPR050336">
    <property type="entry name" value="Chromosome_partition/occlusion"/>
</dbReference>
<dbReference type="EMBL" id="JACDQQ010001980">
    <property type="protein sequence ID" value="MBA0087389.1"/>
    <property type="molecule type" value="Genomic_DNA"/>
</dbReference>
<keyword evidence="5" id="KW-1185">Reference proteome</keyword>
<feature type="non-terminal residue" evidence="4">
    <location>
        <position position="376"/>
    </location>
</feature>
<dbReference type="Gene3D" id="1.10.10.2830">
    <property type="match status" value="1"/>
</dbReference>
<dbReference type="Pfam" id="PF02195">
    <property type="entry name" value="ParB_N"/>
    <property type="match status" value="1"/>
</dbReference>
<comment type="caution">
    <text evidence="4">The sequence shown here is derived from an EMBL/GenBank/DDBJ whole genome shotgun (WGS) entry which is preliminary data.</text>
</comment>
<dbReference type="SUPFAM" id="SSF109709">
    <property type="entry name" value="KorB DNA-binding domain-like"/>
    <property type="match status" value="1"/>
</dbReference>
<gene>
    <name evidence="4" type="ORF">HRJ53_20585</name>
</gene>
<dbReference type="Gene3D" id="3.90.1530.10">
    <property type="entry name" value="Conserved hypothetical protein from pyrococcus furiosus pfu- 392566-001, ParB domain"/>
    <property type="match status" value="1"/>
</dbReference>
<dbReference type="SUPFAM" id="SSF110849">
    <property type="entry name" value="ParB/Sulfiredoxin"/>
    <property type="match status" value="1"/>
</dbReference>
<feature type="region of interest" description="Disordered" evidence="2">
    <location>
        <begin position="286"/>
        <end position="376"/>
    </location>
</feature>
<organism evidence="4 5">
    <name type="scientific">Candidatus Acidiferrum panamense</name>
    <dbReference type="NCBI Taxonomy" id="2741543"/>
    <lineage>
        <taxon>Bacteria</taxon>
        <taxon>Pseudomonadati</taxon>
        <taxon>Acidobacteriota</taxon>
        <taxon>Terriglobia</taxon>
        <taxon>Candidatus Acidiferrales</taxon>
        <taxon>Candidatus Acidiferrum</taxon>
    </lineage>
</organism>
<protein>
    <submittedName>
        <fullName evidence="4">ParB N-terminal domain-containing protein</fullName>
    </submittedName>
</protein>
<dbReference type="Pfam" id="PF17762">
    <property type="entry name" value="HTH_ParB"/>
    <property type="match status" value="1"/>
</dbReference>
<dbReference type="InterPro" id="IPR041468">
    <property type="entry name" value="HTH_ParB/Spo0J"/>
</dbReference>
<feature type="domain" description="ParB-like N-terminal" evidence="3">
    <location>
        <begin position="1"/>
        <end position="88"/>
    </location>
</feature>
<evidence type="ECO:0000256" key="1">
    <source>
        <dbReference type="ARBA" id="ARBA00022829"/>
    </source>
</evidence>
<dbReference type="PANTHER" id="PTHR33375">
    <property type="entry name" value="CHROMOSOME-PARTITIONING PROTEIN PARB-RELATED"/>
    <property type="match status" value="1"/>
</dbReference>
<sequence length="376" mass="42076">MKLEFHQLDRRHEHLRVRNAQRQRQLLASLATSGQQTPIIAVAVADQPDRYLVIDGYKRIAALEQLGRDTVEAVIWPLNEVQALVLDRSLRWSERESVLEEGWLLAELEQRFGYGLEELARQFDRSVSWVSRRLALVELLPDSVQHQVRTGELSAQVAMKYLVPVARGSLEDCQQMAAACARHKLTSRQAGQLYAAWRQAPPQIRQRLLEQPQLFLKVQREAEPAVASPLQELLRDLEMVAAIAHRANRRLRKMHSEFEQLQEEPSELLRHSLALALQELQRLATRIPEVRPGKEEHVESESTNHDSGTACPGNQQTRDCSGTEHLPFDGPQSPSLELDPSAATLAPGKSYALPPANPGADADLPGKFGAGERGAG</sequence>
<accession>A0A7V8SYS4</accession>
<feature type="compositionally biased region" description="Basic and acidic residues" evidence="2">
    <location>
        <begin position="288"/>
        <end position="304"/>
    </location>
</feature>